<accession>A0A812PC19</accession>
<gene>
    <name evidence="2" type="ORF">SNAT2548_LOCUS17883</name>
</gene>
<dbReference type="PANTHER" id="PTHR21301:SF10">
    <property type="entry name" value="REVERSE TRANSCRIPTASE DOMAIN-CONTAINING PROTEIN"/>
    <property type="match status" value="1"/>
</dbReference>
<reference evidence="2" key="1">
    <citation type="submission" date="2021-02" db="EMBL/GenBank/DDBJ databases">
        <authorList>
            <person name="Dougan E. K."/>
            <person name="Rhodes N."/>
            <person name="Thang M."/>
            <person name="Chan C."/>
        </authorList>
    </citation>
    <scope>NUCLEOTIDE SEQUENCE</scope>
</reference>
<dbReference type="Proteomes" id="UP000604046">
    <property type="component" value="Unassembled WGS sequence"/>
</dbReference>
<keyword evidence="3" id="KW-1185">Reference proteome</keyword>
<feature type="compositionally biased region" description="Polar residues" evidence="1">
    <location>
        <begin position="424"/>
        <end position="436"/>
    </location>
</feature>
<evidence type="ECO:0000313" key="2">
    <source>
        <dbReference type="EMBL" id="CAE7341745.1"/>
    </source>
</evidence>
<dbReference type="OrthoDB" id="6630784at2759"/>
<dbReference type="PANTHER" id="PTHR21301">
    <property type="entry name" value="REVERSE TRANSCRIPTASE"/>
    <property type="match status" value="1"/>
</dbReference>
<dbReference type="AlphaFoldDB" id="A0A812PC19"/>
<name>A0A812PC19_9DINO</name>
<evidence type="ECO:0008006" key="4">
    <source>
        <dbReference type="Google" id="ProtNLM"/>
    </source>
</evidence>
<protein>
    <recommendedName>
        <fullName evidence="4">Reverse transcriptase domain-containing protein</fullName>
    </recommendedName>
</protein>
<feature type="compositionally biased region" description="Low complexity" evidence="1">
    <location>
        <begin position="412"/>
        <end position="423"/>
    </location>
</feature>
<feature type="region of interest" description="Disordered" evidence="1">
    <location>
        <begin position="333"/>
        <end position="359"/>
    </location>
</feature>
<evidence type="ECO:0000313" key="3">
    <source>
        <dbReference type="Proteomes" id="UP000604046"/>
    </source>
</evidence>
<organism evidence="2 3">
    <name type="scientific">Symbiodinium natans</name>
    <dbReference type="NCBI Taxonomy" id="878477"/>
    <lineage>
        <taxon>Eukaryota</taxon>
        <taxon>Sar</taxon>
        <taxon>Alveolata</taxon>
        <taxon>Dinophyceae</taxon>
        <taxon>Suessiales</taxon>
        <taxon>Symbiodiniaceae</taxon>
        <taxon>Symbiodinium</taxon>
    </lineage>
</organism>
<feature type="region of interest" description="Disordered" evidence="1">
    <location>
        <begin position="412"/>
        <end position="437"/>
    </location>
</feature>
<proteinExistence type="predicted"/>
<sequence length="1128" mass="130137">MQHVQQPPQAVVNAPVPALQNQLPAAPVAQDVEMDPLLADINRLISSLSLEPMLPLTKVEFTDVPVDLVNLMVRQDDFISSGSFKELVPDFIERAIKVYHGECDALHKALHTLKLDAALYAQGKWPRPLQHKSGQQFKKEMKEEFDVAQKKADDQKAMEDFKRKIEASKQWVSWKAKDLDTMNFISTKLGELYDKLLENQMRVDKNDMQKMRAHVVCVLHAQLPEHMHKAAKKYADRSKDKADSDKKRLDREQKFDELIQMYPKVALAVFFREMEERLISVCLARKEQMEQEYRRVRRGQQLTTLEDQVYNMKADLQKNGFAHLDSRMTQIFQQSKSKVKGNKVGSGSRGMQTEPAKSNENQISNFENIAAKRKDIFYERAIQRAAASFRQPKLKIKAVAKFREIYDQPTEELQPQHLPQQEQSFQAGQQMQQPKQNKPRDLYMNIRNLRRCHFGNKRRGHQCKSTTHVQHESPRNLTALFFEYVQQLTLVDLVLIRKFISLHQTDVDPETFPPAAQTLLILGDKFIPMAQCSRHSLRDSLQDLVRKVKLRLFFDNRPKKQKNQNTFFKSFRLPSRFIPKLDAEIEQELESWSEGLLSKACRLMHLQPKPTTPFFIQKALVWLKENRHFVCKISADKGYGPAYISTGRLREQYLRETADGAFTKISSSQLMWSLIAAYDQLQAICDSAIQNRLVDVGTMRFILQPLRELGFPNPRKDVLPDVLSCVGKIRYLVKLHKPGCKLRRVEVDTRSPFNNLTLFVSSILRQVVTVCQTTVLDSKQVLLDLLDQPPPLSLEPNSVVFVAADLQDFYPRINLDSLQVSLRSGLDAYYGVNEAAKNFVAKLVFIILHNKAVLINGSLYRKARSLSIGERIATDAANIHREHHFGPLVREAFQTGLLCKYYGYVDDTASIFRGSLESTQAFLTALQNVDPVQFSWTFSISRSQLDFLDLSIRFDGRQLHTFVHKKPHHNPQYLHAYSEHPLHCRKHIFRSQVARFLVLNSTERGFLDDVSSLRQQLAKRLHPESWFSQAKYDVDRRTSLLNKLRARCFKSGSHGHAMPTVSPIVCKLEYSEEAKRLGLQTAWNKLKAKLARFHAFEESTLPEAKLTVAWKCSFSLFRQTYRYNFVPG</sequence>
<evidence type="ECO:0000256" key="1">
    <source>
        <dbReference type="SAM" id="MobiDB-lite"/>
    </source>
</evidence>
<dbReference type="EMBL" id="CAJNDS010002127">
    <property type="protein sequence ID" value="CAE7341745.1"/>
    <property type="molecule type" value="Genomic_DNA"/>
</dbReference>
<comment type="caution">
    <text evidence="2">The sequence shown here is derived from an EMBL/GenBank/DDBJ whole genome shotgun (WGS) entry which is preliminary data.</text>
</comment>